<dbReference type="Gene3D" id="3.60.21.10">
    <property type="match status" value="1"/>
</dbReference>
<protein>
    <submittedName>
        <fullName evidence="2">Metallophosphoesterase</fullName>
    </submittedName>
</protein>
<dbReference type="RefSeq" id="WP_105735396.1">
    <property type="nucleotide sequence ID" value="NZ_PVBT01000005.1"/>
</dbReference>
<feature type="domain" description="Calcineurin-like phosphoesterase" evidence="1">
    <location>
        <begin position="1"/>
        <end position="197"/>
    </location>
</feature>
<comment type="caution">
    <text evidence="2">The sequence shown here is derived from an EMBL/GenBank/DDBJ whole genome shotgun (WGS) entry which is preliminary data.</text>
</comment>
<dbReference type="EMBL" id="PVBT01000005">
    <property type="protein sequence ID" value="PRD51824.1"/>
    <property type="molecule type" value="Genomic_DNA"/>
</dbReference>
<dbReference type="Pfam" id="PF00149">
    <property type="entry name" value="Metallophos"/>
    <property type="match status" value="1"/>
</dbReference>
<accession>A0A2S9JFW9</accession>
<sequence length="278" mass="30903">MRIIQITDTHLSPSKVHFNANWSPLAQWVAEQKPDLVVHTGDLSIDGADIEDDLAFCAGLLNALPVKVLSLPGNHDIGHMPGSPQPVNATRIDRWREMIGPDRWIHDMDGWRLVGLNSLILGNDSLEEEQQFDWLEDALAEAQNRRIALFAHKPLFVDAADEGETGYWSVRPAPRKRLLDLIAEYDVALHASGHLHRAWQGMHNDTSLVWAPASSFIVGDLERDMPGQRILGAAVHTLTDTAETEIVEIGSLSRFVLDDVIEEVYPRARIAQAPETAA</sequence>
<name>A0A2S9JFW9_9HYPH</name>
<evidence type="ECO:0000259" key="1">
    <source>
        <dbReference type="Pfam" id="PF00149"/>
    </source>
</evidence>
<dbReference type="InterPro" id="IPR051918">
    <property type="entry name" value="STPP_CPPED1"/>
</dbReference>
<proteinExistence type="predicted"/>
<dbReference type="InterPro" id="IPR004843">
    <property type="entry name" value="Calcineurin-like_PHP"/>
</dbReference>
<dbReference type="PANTHER" id="PTHR43143">
    <property type="entry name" value="METALLOPHOSPHOESTERASE, CALCINEURIN SUPERFAMILY"/>
    <property type="match status" value="1"/>
</dbReference>
<keyword evidence="3" id="KW-1185">Reference proteome</keyword>
<evidence type="ECO:0000313" key="2">
    <source>
        <dbReference type="EMBL" id="PRD51824.1"/>
    </source>
</evidence>
<gene>
    <name evidence="2" type="ORF">C5750_17340</name>
</gene>
<reference evidence="2 3" key="1">
    <citation type="submission" date="2018-02" db="EMBL/GenBank/DDBJ databases">
        <title>The draft genome of Phyllobacterium myrsinacearum DSM5892.</title>
        <authorList>
            <person name="Li L."/>
            <person name="Liu L."/>
            <person name="Zhang X."/>
            <person name="Wang T."/>
        </authorList>
    </citation>
    <scope>NUCLEOTIDE SEQUENCE [LARGE SCALE GENOMIC DNA]</scope>
    <source>
        <strain evidence="2 3">DSM 5892</strain>
    </source>
</reference>
<dbReference type="SUPFAM" id="SSF56300">
    <property type="entry name" value="Metallo-dependent phosphatases"/>
    <property type="match status" value="1"/>
</dbReference>
<dbReference type="AlphaFoldDB" id="A0A2S9JFW9"/>
<dbReference type="PANTHER" id="PTHR43143:SF1">
    <property type="entry name" value="SERINE_THREONINE-PROTEIN PHOSPHATASE CPPED1"/>
    <property type="match status" value="1"/>
</dbReference>
<evidence type="ECO:0000313" key="3">
    <source>
        <dbReference type="Proteomes" id="UP000238563"/>
    </source>
</evidence>
<dbReference type="InterPro" id="IPR029052">
    <property type="entry name" value="Metallo-depent_PP-like"/>
</dbReference>
<dbReference type="OrthoDB" id="651281at2"/>
<dbReference type="Proteomes" id="UP000238563">
    <property type="component" value="Unassembled WGS sequence"/>
</dbReference>
<dbReference type="GO" id="GO:0016787">
    <property type="term" value="F:hydrolase activity"/>
    <property type="evidence" value="ECO:0007669"/>
    <property type="project" value="InterPro"/>
</dbReference>
<organism evidence="2 3">
    <name type="scientific">Phyllobacterium myrsinacearum</name>
    <dbReference type="NCBI Taxonomy" id="28101"/>
    <lineage>
        <taxon>Bacteria</taxon>
        <taxon>Pseudomonadati</taxon>
        <taxon>Pseudomonadota</taxon>
        <taxon>Alphaproteobacteria</taxon>
        <taxon>Hyphomicrobiales</taxon>
        <taxon>Phyllobacteriaceae</taxon>
        <taxon>Phyllobacterium</taxon>
    </lineage>
</organism>